<name>A0A9P5NJS2_GYMJU</name>
<proteinExistence type="predicted"/>
<accession>A0A9P5NJS2</accession>
<evidence type="ECO:0000256" key="1">
    <source>
        <dbReference type="SAM" id="SignalP"/>
    </source>
</evidence>
<evidence type="ECO:0000313" key="3">
    <source>
        <dbReference type="Proteomes" id="UP000724874"/>
    </source>
</evidence>
<protein>
    <submittedName>
        <fullName evidence="2">Uncharacterized protein</fullName>
    </submittedName>
</protein>
<feature type="signal peptide" evidence="1">
    <location>
        <begin position="1"/>
        <end position="20"/>
    </location>
</feature>
<keyword evidence="3" id="KW-1185">Reference proteome</keyword>
<evidence type="ECO:0000313" key="2">
    <source>
        <dbReference type="EMBL" id="KAF8899516.1"/>
    </source>
</evidence>
<feature type="chain" id="PRO_5040450203" evidence="1">
    <location>
        <begin position="21"/>
        <end position="58"/>
    </location>
</feature>
<dbReference type="Proteomes" id="UP000724874">
    <property type="component" value="Unassembled WGS sequence"/>
</dbReference>
<organism evidence="2 3">
    <name type="scientific">Gymnopilus junonius</name>
    <name type="common">Spectacular rustgill mushroom</name>
    <name type="synonym">Gymnopilus spectabilis subsp. junonius</name>
    <dbReference type="NCBI Taxonomy" id="109634"/>
    <lineage>
        <taxon>Eukaryota</taxon>
        <taxon>Fungi</taxon>
        <taxon>Dikarya</taxon>
        <taxon>Basidiomycota</taxon>
        <taxon>Agaricomycotina</taxon>
        <taxon>Agaricomycetes</taxon>
        <taxon>Agaricomycetidae</taxon>
        <taxon>Agaricales</taxon>
        <taxon>Agaricineae</taxon>
        <taxon>Hymenogastraceae</taxon>
        <taxon>Gymnopilus</taxon>
    </lineage>
</organism>
<dbReference type="EMBL" id="JADNYJ010000053">
    <property type="protein sequence ID" value="KAF8899516.1"/>
    <property type="molecule type" value="Genomic_DNA"/>
</dbReference>
<dbReference type="AlphaFoldDB" id="A0A9P5NJS2"/>
<sequence length="58" mass="6475">MRRLCSAIHVVAIFLTCGMESSFMAASITIASQGTYLSLGRKMYFLPQRHGSWFWAGS</sequence>
<keyword evidence="1" id="KW-0732">Signal</keyword>
<gene>
    <name evidence="2" type="ORF">CPB84DRAFT_1780501</name>
</gene>
<comment type="caution">
    <text evidence="2">The sequence shown here is derived from an EMBL/GenBank/DDBJ whole genome shotgun (WGS) entry which is preliminary data.</text>
</comment>
<reference evidence="2" key="1">
    <citation type="submission" date="2020-11" db="EMBL/GenBank/DDBJ databases">
        <authorList>
            <consortium name="DOE Joint Genome Institute"/>
            <person name="Ahrendt S."/>
            <person name="Riley R."/>
            <person name="Andreopoulos W."/>
            <person name="LaButti K."/>
            <person name="Pangilinan J."/>
            <person name="Ruiz-duenas F.J."/>
            <person name="Barrasa J.M."/>
            <person name="Sanchez-Garcia M."/>
            <person name="Camarero S."/>
            <person name="Miyauchi S."/>
            <person name="Serrano A."/>
            <person name="Linde D."/>
            <person name="Babiker R."/>
            <person name="Drula E."/>
            <person name="Ayuso-Fernandez I."/>
            <person name="Pacheco R."/>
            <person name="Padilla G."/>
            <person name="Ferreira P."/>
            <person name="Barriuso J."/>
            <person name="Kellner H."/>
            <person name="Castanera R."/>
            <person name="Alfaro M."/>
            <person name="Ramirez L."/>
            <person name="Pisabarro A.G."/>
            <person name="Kuo A."/>
            <person name="Tritt A."/>
            <person name="Lipzen A."/>
            <person name="He G."/>
            <person name="Yan M."/>
            <person name="Ng V."/>
            <person name="Cullen D."/>
            <person name="Martin F."/>
            <person name="Rosso M.-N."/>
            <person name="Henrissat B."/>
            <person name="Hibbett D."/>
            <person name="Martinez A.T."/>
            <person name="Grigoriev I.V."/>
        </authorList>
    </citation>
    <scope>NUCLEOTIDE SEQUENCE</scope>
    <source>
        <strain evidence="2">AH 44721</strain>
    </source>
</reference>